<proteinExistence type="predicted"/>
<accession>A0A1K0GJ74</accession>
<dbReference type="AlphaFoldDB" id="A0A1K0GJ74"/>
<evidence type="ECO:0000313" key="1">
    <source>
        <dbReference type="EMBL" id="OJF10980.1"/>
    </source>
</evidence>
<organism evidence="1 2">
    <name type="scientific">Couchioplanes caeruleus subsp. caeruleus</name>
    <dbReference type="NCBI Taxonomy" id="56427"/>
    <lineage>
        <taxon>Bacteria</taxon>
        <taxon>Bacillati</taxon>
        <taxon>Actinomycetota</taxon>
        <taxon>Actinomycetes</taxon>
        <taxon>Micromonosporales</taxon>
        <taxon>Micromonosporaceae</taxon>
        <taxon>Couchioplanes</taxon>
    </lineage>
</organism>
<reference evidence="1 2" key="1">
    <citation type="submission" date="2016-09" db="EMBL/GenBank/DDBJ databases">
        <title>Couchioplanes caeruleus draft genome sequence.</title>
        <authorList>
            <person name="Sheehan J."/>
            <person name="Caffrey P."/>
        </authorList>
    </citation>
    <scope>NUCLEOTIDE SEQUENCE [LARGE SCALE GENOMIC DNA]</scope>
    <source>
        <strain evidence="1 2">DSM 43634</strain>
    </source>
</reference>
<name>A0A1K0GJ74_9ACTN</name>
<comment type="caution">
    <text evidence="1">The sequence shown here is derived from an EMBL/GenBank/DDBJ whole genome shotgun (WGS) entry which is preliminary data.</text>
</comment>
<evidence type="ECO:0000313" key="2">
    <source>
        <dbReference type="Proteomes" id="UP000182486"/>
    </source>
</evidence>
<protein>
    <submittedName>
        <fullName evidence="1">Uncharacterized protein</fullName>
    </submittedName>
</protein>
<keyword evidence="2" id="KW-1185">Reference proteome</keyword>
<sequence length="87" mass="9310">MRVMLHHHADRWLMSFASNASDAVEILTARPCHVIISDHSLASARGTALPGGVIVRVAMLAGPTSLPDPAAPDDVHRFTATMQITAR</sequence>
<dbReference type="Proteomes" id="UP000182486">
    <property type="component" value="Unassembled WGS sequence"/>
</dbReference>
<gene>
    <name evidence="1" type="ORF">BG844_28995</name>
</gene>
<dbReference type="EMBL" id="MEIA01000442">
    <property type="protein sequence ID" value="OJF10980.1"/>
    <property type="molecule type" value="Genomic_DNA"/>
</dbReference>